<dbReference type="SMART" id="SM00567">
    <property type="entry name" value="EZ_HEAT"/>
    <property type="match status" value="4"/>
</dbReference>
<dbReference type="PANTHER" id="PTHR12697:SF38">
    <property type="entry name" value="PBS LYASE HEAT DOMAIN PROTEIN REPEAT-CONTAINING PROTEIN"/>
    <property type="match status" value="1"/>
</dbReference>
<dbReference type="InterPro" id="IPR011989">
    <property type="entry name" value="ARM-like"/>
</dbReference>
<accession>A0A9D1N1M6</accession>
<dbReference type="Proteomes" id="UP000886748">
    <property type="component" value="Unassembled WGS sequence"/>
</dbReference>
<dbReference type="InterPro" id="IPR004155">
    <property type="entry name" value="PBS_lyase_HEAT"/>
</dbReference>
<dbReference type="EMBL" id="DVOD01000071">
    <property type="protein sequence ID" value="HIU93420.1"/>
    <property type="molecule type" value="Genomic_DNA"/>
</dbReference>
<gene>
    <name evidence="1" type="ORF">IAD26_09865</name>
</gene>
<dbReference type="PANTHER" id="PTHR12697">
    <property type="entry name" value="PBS LYASE HEAT-LIKE PROTEIN"/>
    <property type="match status" value="1"/>
</dbReference>
<comment type="caution">
    <text evidence="1">The sequence shown here is derived from an EMBL/GenBank/DDBJ whole genome shotgun (WGS) entry which is preliminary data.</text>
</comment>
<reference evidence="1" key="2">
    <citation type="journal article" date="2021" name="PeerJ">
        <title>Extensive microbial diversity within the chicken gut microbiome revealed by metagenomics and culture.</title>
        <authorList>
            <person name="Gilroy R."/>
            <person name="Ravi A."/>
            <person name="Getino M."/>
            <person name="Pursley I."/>
            <person name="Horton D.L."/>
            <person name="Alikhan N.F."/>
            <person name="Baker D."/>
            <person name="Gharbi K."/>
            <person name="Hall N."/>
            <person name="Watson M."/>
            <person name="Adriaenssens E.M."/>
            <person name="Foster-Nyarko E."/>
            <person name="Jarju S."/>
            <person name="Secka A."/>
            <person name="Antonio M."/>
            <person name="Oren A."/>
            <person name="Chaudhuri R.R."/>
            <person name="La Ragione R."/>
            <person name="Hildebrand F."/>
            <person name="Pallen M.J."/>
        </authorList>
    </citation>
    <scope>NUCLEOTIDE SEQUENCE</scope>
    <source>
        <strain evidence="1">CHK154-7741</strain>
    </source>
</reference>
<dbReference type="InterPro" id="IPR016024">
    <property type="entry name" value="ARM-type_fold"/>
</dbReference>
<dbReference type="Pfam" id="PF13646">
    <property type="entry name" value="HEAT_2"/>
    <property type="match status" value="2"/>
</dbReference>
<dbReference type="SUPFAM" id="SSF48371">
    <property type="entry name" value="ARM repeat"/>
    <property type="match status" value="1"/>
</dbReference>
<name>A0A9D1N1M6_9CLOT</name>
<proteinExistence type="predicted"/>
<dbReference type="GO" id="GO:0016491">
    <property type="term" value="F:oxidoreductase activity"/>
    <property type="evidence" value="ECO:0007669"/>
    <property type="project" value="TreeGrafter"/>
</dbReference>
<evidence type="ECO:0000313" key="1">
    <source>
        <dbReference type="EMBL" id="HIU93420.1"/>
    </source>
</evidence>
<reference evidence="1" key="1">
    <citation type="submission" date="2020-10" db="EMBL/GenBank/DDBJ databases">
        <authorList>
            <person name="Gilroy R."/>
        </authorList>
    </citation>
    <scope>NUCLEOTIDE SEQUENCE</scope>
    <source>
        <strain evidence="1">CHK154-7741</strain>
    </source>
</reference>
<evidence type="ECO:0000313" key="2">
    <source>
        <dbReference type="Proteomes" id="UP000886748"/>
    </source>
</evidence>
<protein>
    <submittedName>
        <fullName evidence="1">HEAT repeat domain-containing protein</fullName>
    </submittedName>
</protein>
<dbReference type="Gene3D" id="1.25.10.10">
    <property type="entry name" value="Leucine-rich Repeat Variant"/>
    <property type="match status" value="2"/>
</dbReference>
<dbReference type="AlphaFoldDB" id="A0A9D1N1M6"/>
<sequence>MADNKTLDFNIIASDCLIATDIDSAEVIGRLEALKQKYSEMELIAIFNYFLKIEYRSDVLCWLIRAVDKYRDSSSLPILTELLLMKDHTPSADYTKDYYTNVRVMCAKAISNLKDHNSVHAFLYCLNDKNENYKVRLSCADALGKLGDKYAVTTLMDVVSDESEKSVYIRESAAVALGLIGDIRAVDSLVNILETKNGIMDKFTYLKEKVVEAICKLNPNDDRVFKALKNSLGDENPQVRINTIEALMEYETDEAKSLIKKMLNDEDDEVKVNAVIALYNIEGEGILNEIINDSQYSQVCKEEAQNILNNEQEYE</sequence>
<organism evidence="1 2">
    <name type="scientific">Candidatus Limenecus avicola</name>
    <dbReference type="NCBI Taxonomy" id="2840847"/>
    <lineage>
        <taxon>Bacteria</taxon>
        <taxon>Bacillati</taxon>
        <taxon>Bacillota</taxon>
        <taxon>Clostridia</taxon>
        <taxon>Eubacteriales</taxon>
        <taxon>Clostridiaceae</taxon>
        <taxon>Clostridiaceae incertae sedis</taxon>
        <taxon>Candidatus Limenecus</taxon>
    </lineage>
</organism>